<dbReference type="GO" id="GO:0009379">
    <property type="term" value="C:Holliday junction helicase complex"/>
    <property type="evidence" value="ECO:0007669"/>
    <property type="project" value="InterPro"/>
</dbReference>
<dbReference type="SUPFAM" id="SSF46929">
    <property type="entry name" value="DNA helicase RuvA subunit, C-terminal domain"/>
    <property type="match status" value="1"/>
</dbReference>
<comment type="subunit">
    <text evidence="6">Homotetramer. Forms an RuvA(8)-RuvB(12)-Holliday junction (HJ) complex. HJ DNA is sandwiched between 2 RuvA tetramers; dsDNA enters through RuvA and exits via RuvB. An RuvB hexamer assembles on each DNA strand where it exits the tetramer. Each RuvB hexamer is contacted by two RuvA subunits (via domain III) on 2 adjacent RuvB subunits; this complex drives branch migration. In the full resolvosome a probable DNA-RuvA(4)-RuvB(12)-RuvC(2) complex forms which resolves the HJ.</text>
</comment>
<dbReference type="GO" id="GO:0016787">
    <property type="term" value="F:hydrolase activity"/>
    <property type="evidence" value="ECO:0007669"/>
    <property type="project" value="UniProtKB-KW"/>
</dbReference>
<dbReference type="Gene3D" id="2.40.50.140">
    <property type="entry name" value="Nucleic acid-binding proteins"/>
    <property type="match status" value="1"/>
</dbReference>
<dbReference type="InterPro" id="IPR010994">
    <property type="entry name" value="RuvA_2-like"/>
</dbReference>
<dbReference type="GO" id="GO:0005524">
    <property type="term" value="F:ATP binding"/>
    <property type="evidence" value="ECO:0007669"/>
    <property type="project" value="InterPro"/>
</dbReference>
<comment type="caution">
    <text evidence="8">The sequence shown here is derived from an EMBL/GenBank/DDBJ whole genome shotgun (WGS) entry which is preliminary data.</text>
</comment>
<feature type="region of interest" description="Domain III" evidence="6">
    <location>
        <begin position="147"/>
        <end position="197"/>
    </location>
</feature>
<protein>
    <recommendedName>
        <fullName evidence="6">Holliday junction branch migration complex subunit RuvA</fullName>
    </recommendedName>
</protein>
<name>A0A3P1V8K7_9STRE</name>
<dbReference type="GO" id="GO:0000400">
    <property type="term" value="F:four-way junction DNA binding"/>
    <property type="evidence" value="ECO:0007669"/>
    <property type="project" value="UniProtKB-UniRule"/>
</dbReference>
<evidence type="ECO:0000313" key="9">
    <source>
        <dbReference type="Proteomes" id="UP000281771"/>
    </source>
</evidence>
<dbReference type="Gene3D" id="1.10.8.10">
    <property type="entry name" value="DNA helicase RuvA subunit, C-terminal domain"/>
    <property type="match status" value="1"/>
</dbReference>
<evidence type="ECO:0000313" key="8">
    <source>
        <dbReference type="EMBL" id="RRD30542.1"/>
    </source>
</evidence>
<dbReference type="Pfam" id="PF07499">
    <property type="entry name" value="RuvA_C"/>
    <property type="match status" value="1"/>
</dbReference>
<comment type="subcellular location">
    <subcellularLocation>
        <location evidence="6">Cytoplasm</location>
    </subcellularLocation>
</comment>
<keyword evidence="8" id="KW-0378">Hydrolase</keyword>
<organism evidence="8 9">
    <name type="scientific">Streptococcus minor</name>
    <dbReference type="NCBI Taxonomy" id="229549"/>
    <lineage>
        <taxon>Bacteria</taxon>
        <taxon>Bacillati</taxon>
        <taxon>Bacillota</taxon>
        <taxon>Bacilli</taxon>
        <taxon>Lactobacillales</taxon>
        <taxon>Streptococcaceae</taxon>
        <taxon>Streptococcus</taxon>
    </lineage>
</organism>
<dbReference type="InterPro" id="IPR003583">
    <property type="entry name" value="Hlx-hairpin-Hlx_DNA-bd_motif"/>
</dbReference>
<dbReference type="SMART" id="SM00278">
    <property type="entry name" value="HhH1"/>
    <property type="match status" value="2"/>
</dbReference>
<reference evidence="8 9" key="1">
    <citation type="submission" date="2018-11" db="EMBL/GenBank/DDBJ databases">
        <title>Genomes From Bacteria Associated with the Canine Oral Cavity: a Test Case for Automated Genome-Based Taxonomic Assignment.</title>
        <authorList>
            <person name="Coil D.A."/>
            <person name="Jospin G."/>
            <person name="Darling A.E."/>
            <person name="Wallis C."/>
            <person name="Davis I.J."/>
            <person name="Harris S."/>
            <person name="Eisen J.A."/>
            <person name="Holcombe L.J."/>
            <person name="O'Flynn C."/>
        </authorList>
    </citation>
    <scope>NUCLEOTIDE SEQUENCE [LARGE SCALE GENOMIC DNA]</scope>
    <source>
        <strain evidence="8 9">OH4621_COT-116</strain>
    </source>
</reference>
<dbReference type="InterPro" id="IPR013849">
    <property type="entry name" value="DNA_helicase_Holl-junc_RuvA_I"/>
</dbReference>
<keyword evidence="2 6" id="KW-0227">DNA damage</keyword>
<comment type="function">
    <text evidence="6">The RuvA-RuvB-RuvC complex processes Holliday junction (HJ) DNA during genetic recombination and DNA repair, while the RuvA-RuvB complex plays an important role in the rescue of blocked DNA replication forks via replication fork reversal (RFR). RuvA specifically binds to HJ cruciform DNA, conferring on it an open structure. The RuvB hexamer acts as an ATP-dependent pump, pulling dsDNA into and through the RuvAB complex. HJ branch migration allows RuvC to scan DNA until it finds its consensus sequence, where it cleaves and resolves the cruciform DNA.</text>
</comment>
<dbReference type="InterPro" id="IPR012340">
    <property type="entry name" value="NA-bd_OB-fold"/>
</dbReference>
<dbReference type="NCBIfam" id="TIGR00084">
    <property type="entry name" value="ruvA"/>
    <property type="match status" value="1"/>
</dbReference>
<dbReference type="InterPro" id="IPR000085">
    <property type="entry name" value="RuvA"/>
</dbReference>
<evidence type="ECO:0000256" key="3">
    <source>
        <dbReference type="ARBA" id="ARBA00023125"/>
    </source>
</evidence>
<comment type="caution">
    <text evidence="6">Lacks conserved residue(s) required for the propagation of feature annotation.</text>
</comment>
<keyword evidence="4 6" id="KW-0233">DNA recombination</keyword>
<dbReference type="EMBL" id="RQZA01000007">
    <property type="protein sequence ID" value="RRD30542.1"/>
    <property type="molecule type" value="Genomic_DNA"/>
</dbReference>
<dbReference type="Proteomes" id="UP000281771">
    <property type="component" value="Unassembled WGS sequence"/>
</dbReference>
<evidence type="ECO:0000256" key="6">
    <source>
        <dbReference type="HAMAP-Rule" id="MF_00031"/>
    </source>
</evidence>
<evidence type="ECO:0000256" key="4">
    <source>
        <dbReference type="ARBA" id="ARBA00023172"/>
    </source>
</evidence>
<dbReference type="GO" id="GO:0009378">
    <property type="term" value="F:four-way junction helicase activity"/>
    <property type="evidence" value="ECO:0007669"/>
    <property type="project" value="InterPro"/>
</dbReference>
<dbReference type="Gene3D" id="1.10.150.20">
    <property type="entry name" value="5' to 3' exonuclease, C-terminal subdomain"/>
    <property type="match status" value="1"/>
</dbReference>
<comment type="domain">
    <text evidence="6">Has three domains with a flexible linker between the domains II and III and assumes an 'L' shape. Domain III is highly mobile and contacts RuvB.</text>
</comment>
<dbReference type="GO" id="GO:0006310">
    <property type="term" value="P:DNA recombination"/>
    <property type="evidence" value="ECO:0007669"/>
    <property type="project" value="UniProtKB-UniRule"/>
</dbReference>
<proteinExistence type="inferred from homology"/>
<dbReference type="GO" id="GO:0006281">
    <property type="term" value="P:DNA repair"/>
    <property type="evidence" value="ECO:0007669"/>
    <property type="project" value="UniProtKB-UniRule"/>
</dbReference>
<dbReference type="AlphaFoldDB" id="A0A3P1V8K7"/>
<dbReference type="RefSeq" id="WP_018166592.1">
    <property type="nucleotide sequence ID" value="NZ_RQZA01000007.1"/>
</dbReference>
<evidence type="ECO:0000256" key="5">
    <source>
        <dbReference type="ARBA" id="ARBA00023204"/>
    </source>
</evidence>
<dbReference type="InterPro" id="IPR036267">
    <property type="entry name" value="RuvA_C_sf"/>
</dbReference>
<evidence type="ECO:0000259" key="7">
    <source>
        <dbReference type="SMART" id="SM00278"/>
    </source>
</evidence>
<dbReference type="GO" id="GO:0005737">
    <property type="term" value="C:cytoplasm"/>
    <property type="evidence" value="ECO:0007669"/>
    <property type="project" value="UniProtKB-SubCell"/>
</dbReference>
<dbReference type="SUPFAM" id="SSF47781">
    <property type="entry name" value="RuvA domain 2-like"/>
    <property type="match status" value="1"/>
</dbReference>
<keyword evidence="1 6" id="KW-0963">Cytoplasm</keyword>
<dbReference type="SUPFAM" id="SSF50249">
    <property type="entry name" value="Nucleic acid-binding proteins"/>
    <property type="match status" value="1"/>
</dbReference>
<dbReference type="Pfam" id="PF14520">
    <property type="entry name" value="HHH_5"/>
    <property type="match status" value="1"/>
</dbReference>
<keyword evidence="3 6" id="KW-0238">DNA-binding</keyword>
<keyword evidence="5 6" id="KW-0234">DNA repair</keyword>
<dbReference type="InterPro" id="IPR011114">
    <property type="entry name" value="RuvA_C"/>
</dbReference>
<feature type="domain" description="Helix-hairpin-helix DNA-binding motif class 1" evidence="7">
    <location>
        <begin position="107"/>
        <end position="126"/>
    </location>
</feature>
<dbReference type="CDD" id="cd14332">
    <property type="entry name" value="UBA_RuvA_C"/>
    <property type="match status" value="1"/>
</dbReference>
<feature type="domain" description="Helix-hairpin-helix DNA-binding motif class 1" evidence="7">
    <location>
        <begin position="72"/>
        <end position="91"/>
    </location>
</feature>
<keyword evidence="9" id="KW-1185">Reference proteome</keyword>
<comment type="similarity">
    <text evidence="6">Belongs to the RuvA family.</text>
</comment>
<accession>A0A3P1V8K7</accession>
<evidence type="ECO:0000256" key="1">
    <source>
        <dbReference type="ARBA" id="ARBA00022490"/>
    </source>
</evidence>
<dbReference type="GO" id="GO:0048476">
    <property type="term" value="C:Holliday junction resolvase complex"/>
    <property type="evidence" value="ECO:0007669"/>
    <property type="project" value="UniProtKB-UniRule"/>
</dbReference>
<dbReference type="STRING" id="1123309.GCA_000377005_00665"/>
<evidence type="ECO:0000256" key="2">
    <source>
        <dbReference type="ARBA" id="ARBA00022763"/>
    </source>
</evidence>
<dbReference type="HAMAP" id="MF_00031">
    <property type="entry name" value="DNA_HJ_migration_RuvA"/>
    <property type="match status" value="1"/>
</dbReference>
<gene>
    <name evidence="6 8" type="primary">ruvA</name>
    <name evidence="8" type="ORF">EII38_08010</name>
</gene>
<sequence>MFDYIKGKLTKITAKYIVVEVAGIGYILHVANPYRYSDFVHQDITIYTHQVIREDAHLLYGFATESEKEVFLRLISVSGIGPTTALAIIAVDDNEGLVQAIDQQNITYLTKFPKIGKKTAQQMILDLAGKFVDVSVEAGKISRTTAAGNVALDEAMEALLALGYKATEIKKIRTFFEGTNESAENYIKSALKMLMKS</sequence>
<dbReference type="Pfam" id="PF01330">
    <property type="entry name" value="RuvA_N"/>
    <property type="match status" value="1"/>
</dbReference>